<keyword evidence="3 6" id="KW-0694">RNA-binding</keyword>
<protein>
    <recommendedName>
        <fullName evidence="6">Transcription antitermination protein NusB</fullName>
    </recommendedName>
    <alternativeName>
        <fullName evidence="6">Antitermination factor NusB</fullName>
    </alternativeName>
</protein>
<accession>A0A1I7IFR0</accession>
<evidence type="ECO:0000256" key="2">
    <source>
        <dbReference type="ARBA" id="ARBA00022814"/>
    </source>
</evidence>
<evidence type="ECO:0000313" key="9">
    <source>
        <dbReference type="EMBL" id="SFU71761.1"/>
    </source>
</evidence>
<dbReference type="EMBL" id="FPBZ01000019">
    <property type="protein sequence ID" value="SFU71761.1"/>
    <property type="molecule type" value="Genomic_DNA"/>
</dbReference>
<reference evidence="10" key="1">
    <citation type="submission" date="2016-10" db="EMBL/GenBank/DDBJ databases">
        <authorList>
            <person name="Varghese N."/>
            <person name="Submissions S."/>
        </authorList>
    </citation>
    <scope>NUCLEOTIDE SEQUENCE [LARGE SCALE GENOMIC DNA]</scope>
    <source>
        <strain evidence="10">Nl14</strain>
    </source>
</reference>
<dbReference type="PANTHER" id="PTHR11078:SF3">
    <property type="entry name" value="ANTITERMINATION NUSB DOMAIN-CONTAINING PROTEIN"/>
    <property type="match status" value="1"/>
</dbReference>
<keyword evidence="4 6" id="KW-0805">Transcription regulation</keyword>
<dbReference type="Pfam" id="PF01029">
    <property type="entry name" value="NusB"/>
    <property type="match status" value="1"/>
</dbReference>
<comment type="function">
    <text evidence="6">Involved in transcription antitermination. Required for transcription of ribosomal RNA (rRNA) genes. Binds specifically to the boxA antiterminator sequence of the ribosomal RNA (rrn) operons.</text>
</comment>
<evidence type="ECO:0000256" key="5">
    <source>
        <dbReference type="ARBA" id="ARBA00023163"/>
    </source>
</evidence>
<dbReference type="AlphaFoldDB" id="A0A1I7IFR0"/>
<dbReference type="NCBIfam" id="TIGR01951">
    <property type="entry name" value="nusB"/>
    <property type="match status" value="1"/>
</dbReference>
<proteinExistence type="inferred from homology"/>
<keyword evidence="2 6" id="KW-0889">Transcription antitermination</keyword>
<dbReference type="HAMAP" id="MF_00073">
    <property type="entry name" value="NusB"/>
    <property type="match status" value="1"/>
</dbReference>
<dbReference type="GO" id="GO:0005829">
    <property type="term" value="C:cytosol"/>
    <property type="evidence" value="ECO:0007669"/>
    <property type="project" value="TreeGrafter"/>
</dbReference>
<evidence type="ECO:0000256" key="7">
    <source>
        <dbReference type="SAM" id="MobiDB-lite"/>
    </source>
</evidence>
<evidence type="ECO:0000256" key="4">
    <source>
        <dbReference type="ARBA" id="ARBA00023015"/>
    </source>
</evidence>
<keyword evidence="5 6" id="KW-0804">Transcription</keyword>
<sequence>MKWSNETLEQWVAKEAERDAESGGKREVKRAERRAEKQGRGTARKSRRRLARELALQGLYQWCVAGGSAGTIEAQLRDTDEFPKTDEEYFSRLLHGVLTEAPELEKEIQPCLDRPFSELSPVEISILLLGTYELERHPEIPYRAVINEAVELAKAYGGTHGHKYVNGVLDKLAAKLRAVEIGAKL</sequence>
<evidence type="ECO:0000256" key="3">
    <source>
        <dbReference type="ARBA" id="ARBA00022884"/>
    </source>
</evidence>
<evidence type="ECO:0000256" key="1">
    <source>
        <dbReference type="ARBA" id="ARBA00005952"/>
    </source>
</evidence>
<dbReference type="SUPFAM" id="SSF48013">
    <property type="entry name" value="NusB-like"/>
    <property type="match status" value="1"/>
</dbReference>
<organism evidence="9 10">
    <name type="scientific">Nitrosospira multiformis</name>
    <dbReference type="NCBI Taxonomy" id="1231"/>
    <lineage>
        <taxon>Bacteria</taxon>
        <taxon>Pseudomonadati</taxon>
        <taxon>Pseudomonadota</taxon>
        <taxon>Betaproteobacteria</taxon>
        <taxon>Nitrosomonadales</taxon>
        <taxon>Nitrosomonadaceae</taxon>
        <taxon>Nitrosospira</taxon>
    </lineage>
</organism>
<dbReference type="PANTHER" id="PTHR11078">
    <property type="entry name" value="N UTILIZATION SUBSTANCE PROTEIN B-RELATED"/>
    <property type="match status" value="1"/>
</dbReference>
<comment type="similarity">
    <text evidence="1 6">Belongs to the NusB family.</text>
</comment>
<dbReference type="GO" id="GO:0006353">
    <property type="term" value="P:DNA-templated transcription termination"/>
    <property type="evidence" value="ECO:0007669"/>
    <property type="project" value="UniProtKB-UniRule"/>
</dbReference>
<dbReference type="GO" id="GO:0003723">
    <property type="term" value="F:RNA binding"/>
    <property type="evidence" value="ECO:0007669"/>
    <property type="project" value="UniProtKB-UniRule"/>
</dbReference>
<dbReference type="InterPro" id="IPR011605">
    <property type="entry name" value="NusB_fam"/>
</dbReference>
<dbReference type="Proteomes" id="UP000182649">
    <property type="component" value="Unassembled WGS sequence"/>
</dbReference>
<dbReference type="Gene3D" id="1.10.940.10">
    <property type="entry name" value="NusB-like"/>
    <property type="match status" value="1"/>
</dbReference>
<dbReference type="InterPro" id="IPR006027">
    <property type="entry name" value="NusB_RsmB_TIM44"/>
</dbReference>
<feature type="region of interest" description="Disordered" evidence="7">
    <location>
        <begin position="13"/>
        <end position="46"/>
    </location>
</feature>
<evidence type="ECO:0000313" key="10">
    <source>
        <dbReference type="Proteomes" id="UP000182649"/>
    </source>
</evidence>
<dbReference type="GO" id="GO:0031564">
    <property type="term" value="P:transcription antitermination"/>
    <property type="evidence" value="ECO:0007669"/>
    <property type="project" value="UniProtKB-KW"/>
</dbReference>
<evidence type="ECO:0000256" key="6">
    <source>
        <dbReference type="HAMAP-Rule" id="MF_00073"/>
    </source>
</evidence>
<feature type="compositionally biased region" description="Basic and acidic residues" evidence="7">
    <location>
        <begin position="13"/>
        <end position="39"/>
    </location>
</feature>
<feature type="domain" description="NusB/RsmB/TIM44" evidence="8">
    <location>
        <begin position="51"/>
        <end position="173"/>
    </location>
</feature>
<name>A0A1I7IFR0_9PROT</name>
<evidence type="ECO:0000259" key="8">
    <source>
        <dbReference type="Pfam" id="PF01029"/>
    </source>
</evidence>
<gene>
    <name evidence="6" type="primary">nusB</name>
    <name evidence="9" type="ORF">SAMN05216417_11924</name>
</gene>
<dbReference type="InterPro" id="IPR035926">
    <property type="entry name" value="NusB-like_sf"/>
</dbReference>